<comment type="caution">
    <text evidence="2">The sequence shown here is derived from an EMBL/GenBank/DDBJ whole genome shotgun (WGS) entry which is preliminary data.</text>
</comment>
<proteinExistence type="predicted"/>
<dbReference type="STRING" id="1797.RMCT_2304"/>
<feature type="region of interest" description="Disordered" evidence="1">
    <location>
        <begin position="169"/>
        <end position="255"/>
    </location>
</feature>
<protein>
    <submittedName>
        <fullName evidence="2">TPR repeat protein</fullName>
    </submittedName>
</protein>
<dbReference type="InterPro" id="IPR011990">
    <property type="entry name" value="TPR-like_helical_dom_sf"/>
</dbReference>
<sequence length="255" mass="26298">MIAGRTVIDGATDHTTAAGGDTIAAADAHLAAGDHRRAVTLLRSALTDAPHHPQLLARCAQACYGLGDYAGAAAAAYAALTVAPTDENAMTVYALALQRQGRYAEALHMAWTTADTHRESGHAQYVYAGVLAECGHLTAALDVIERAIRLDGAVADYWTLRGDIYRQLWGPTGGRSEPSAGAASRSGQCRRDAESGGQQIAARTHGQETSSSGGGVRDSPRDAALPVRGDREGVGPGALGRNATGDTASHRACSA</sequence>
<dbReference type="OrthoDB" id="4522719at2"/>
<name>A0A100XET2_MYCTH</name>
<dbReference type="Proteomes" id="UP000069654">
    <property type="component" value="Unassembled WGS sequence"/>
</dbReference>
<accession>A0A100XET2</accession>
<dbReference type="EMBL" id="BCTB01000017">
    <property type="protein sequence ID" value="GAT15334.1"/>
    <property type="molecule type" value="Genomic_DNA"/>
</dbReference>
<evidence type="ECO:0000313" key="3">
    <source>
        <dbReference type="Proteomes" id="UP000069654"/>
    </source>
</evidence>
<dbReference type="Pfam" id="PF13432">
    <property type="entry name" value="TPR_16"/>
    <property type="match status" value="1"/>
</dbReference>
<dbReference type="Gene3D" id="1.25.40.10">
    <property type="entry name" value="Tetratricopeptide repeat domain"/>
    <property type="match status" value="1"/>
</dbReference>
<dbReference type="AlphaFoldDB" id="A0A100XET2"/>
<dbReference type="Pfam" id="PF14559">
    <property type="entry name" value="TPR_19"/>
    <property type="match status" value="1"/>
</dbReference>
<evidence type="ECO:0000256" key="1">
    <source>
        <dbReference type="SAM" id="MobiDB-lite"/>
    </source>
</evidence>
<gene>
    <name evidence="2" type="ORF">RMCT_2304</name>
</gene>
<reference evidence="2 3" key="1">
    <citation type="journal article" date="2016" name="Genome Announc.">
        <title>Draft Genome Sequences of Five Rapidly Growing Mycobacterium Species, M. thermoresistibile, M. fortuitum subsp. acetamidolyticum, M. canariasense, M. brisbanense, and M. novocastrense.</title>
        <authorList>
            <person name="Katahira K."/>
            <person name="Ogura Y."/>
            <person name="Gotoh Y."/>
            <person name="Hayashi T."/>
        </authorList>
    </citation>
    <scope>NUCLEOTIDE SEQUENCE [LARGE SCALE GENOMIC DNA]</scope>
    <source>
        <strain evidence="2 3">JCM6362</strain>
    </source>
</reference>
<reference evidence="3" key="2">
    <citation type="submission" date="2016-02" db="EMBL/GenBank/DDBJ databases">
        <title>Draft genome sequence of five rapidly growing Mycobacterium species.</title>
        <authorList>
            <person name="Katahira K."/>
            <person name="Gotou Y."/>
            <person name="Iida K."/>
            <person name="Ogura Y."/>
            <person name="Hayashi T."/>
        </authorList>
    </citation>
    <scope>NUCLEOTIDE SEQUENCE [LARGE SCALE GENOMIC DNA]</scope>
    <source>
        <strain evidence="3">JCM6362</strain>
    </source>
</reference>
<dbReference type="SUPFAM" id="SSF48452">
    <property type="entry name" value="TPR-like"/>
    <property type="match status" value="1"/>
</dbReference>
<evidence type="ECO:0000313" key="2">
    <source>
        <dbReference type="EMBL" id="GAT15334.1"/>
    </source>
</evidence>
<organism evidence="2 3">
    <name type="scientific">Mycolicibacterium thermoresistibile</name>
    <name type="common">Mycobacterium thermoresistibile</name>
    <dbReference type="NCBI Taxonomy" id="1797"/>
    <lineage>
        <taxon>Bacteria</taxon>
        <taxon>Bacillati</taxon>
        <taxon>Actinomycetota</taxon>
        <taxon>Actinomycetes</taxon>
        <taxon>Mycobacteriales</taxon>
        <taxon>Mycobacteriaceae</taxon>
        <taxon>Mycolicibacterium</taxon>
    </lineage>
</organism>